<evidence type="ECO:0000313" key="1">
    <source>
        <dbReference type="EMBL" id="GIY70030.1"/>
    </source>
</evidence>
<gene>
    <name evidence="1" type="ORF">CDAR_536781</name>
</gene>
<comment type="caution">
    <text evidence="1">The sequence shown here is derived from an EMBL/GenBank/DDBJ whole genome shotgun (WGS) entry which is preliminary data.</text>
</comment>
<reference evidence="1 2" key="1">
    <citation type="submission" date="2021-06" db="EMBL/GenBank/DDBJ databases">
        <title>Caerostris darwini draft genome.</title>
        <authorList>
            <person name="Kono N."/>
            <person name="Arakawa K."/>
        </authorList>
    </citation>
    <scope>NUCLEOTIDE SEQUENCE [LARGE SCALE GENOMIC DNA]</scope>
</reference>
<accession>A0AAV4VIA3</accession>
<dbReference type="EMBL" id="BPLQ01013129">
    <property type="protein sequence ID" value="GIY70030.1"/>
    <property type="molecule type" value="Genomic_DNA"/>
</dbReference>
<sequence length="108" mass="12301">MWRRILGLSQHRFRSLESIFNVKNSCQSFQQWSSTSNNGGGQLVYCPTGEKKERETTKKSQDRRQTTGCLISVVKEATKHGLLQMTINMVCVINACSSETPISRKYKI</sequence>
<evidence type="ECO:0000313" key="2">
    <source>
        <dbReference type="Proteomes" id="UP001054837"/>
    </source>
</evidence>
<protein>
    <submittedName>
        <fullName evidence="1">Uncharacterized protein</fullName>
    </submittedName>
</protein>
<name>A0AAV4VIA3_9ARAC</name>
<keyword evidence="2" id="KW-1185">Reference proteome</keyword>
<proteinExistence type="predicted"/>
<dbReference type="AlphaFoldDB" id="A0AAV4VIA3"/>
<organism evidence="1 2">
    <name type="scientific">Caerostris darwini</name>
    <dbReference type="NCBI Taxonomy" id="1538125"/>
    <lineage>
        <taxon>Eukaryota</taxon>
        <taxon>Metazoa</taxon>
        <taxon>Ecdysozoa</taxon>
        <taxon>Arthropoda</taxon>
        <taxon>Chelicerata</taxon>
        <taxon>Arachnida</taxon>
        <taxon>Araneae</taxon>
        <taxon>Araneomorphae</taxon>
        <taxon>Entelegynae</taxon>
        <taxon>Araneoidea</taxon>
        <taxon>Araneidae</taxon>
        <taxon>Caerostris</taxon>
    </lineage>
</organism>
<dbReference type="Proteomes" id="UP001054837">
    <property type="component" value="Unassembled WGS sequence"/>
</dbReference>